<evidence type="ECO:0000256" key="5">
    <source>
        <dbReference type="ARBA" id="ARBA00022577"/>
    </source>
</evidence>
<gene>
    <name evidence="9" type="ORF">TAV2_LOCUS19723</name>
</gene>
<dbReference type="Pfam" id="PF10868">
    <property type="entry name" value="Defensin_like"/>
    <property type="match status" value="1"/>
</dbReference>
<dbReference type="Proteomes" id="UP000836841">
    <property type="component" value="Chromosome 6"/>
</dbReference>
<reference evidence="9 10" key="1">
    <citation type="submission" date="2022-03" db="EMBL/GenBank/DDBJ databases">
        <authorList>
            <person name="Nunn A."/>
            <person name="Chopra R."/>
            <person name="Nunn A."/>
            <person name="Contreras Garrido A."/>
        </authorList>
    </citation>
    <scope>NUCLEOTIDE SEQUENCE [LARGE SCALE GENOMIC DNA]</scope>
</reference>
<feature type="chain" id="PRO_5043818468" evidence="8">
    <location>
        <begin position="25"/>
        <end position="81"/>
    </location>
</feature>
<dbReference type="InterPro" id="IPR022618">
    <property type="entry name" value="Defensin-like_20-28"/>
</dbReference>
<dbReference type="GO" id="GO:0031640">
    <property type="term" value="P:killing of cells of another organism"/>
    <property type="evidence" value="ECO:0007669"/>
    <property type="project" value="UniProtKB-KW"/>
</dbReference>
<keyword evidence="3" id="KW-0964">Secreted</keyword>
<sequence>MSTTMKIVSLAMLLVLLFSSDVEGYESGNSSLCCNTHPKFGTCKTPQDKKRCNSWCLKGCNNKKGGFCKPLPTGAKCHCYC</sequence>
<evidence type="ECO:0000256" key="1">
    <source>
        <dbReference type="ARBA" id="ARBA00004613"/>
    </source>
</evidence>
<evidence type="ECO:0000256" key="7">
    <source>
        <dbReference type="ARBA" id="ARBA00022821"/>
    </source>
</evidence>
<keyword evidence="7" id="KW-0611">Plant defense</keyword>
<evidence type="ECO:0000256" key="3">
    <source>
        <dbReference type="ARBA" id="ARBA00022525"/>
    </source>
</evidence>
<dbReference type="GO" id="GO:0005576">
    <property type="term" value="C:extracellular region"/>
    <property type="evidence" value="ECO:0007669"/>
    <property type="project" value="UniProtKB-SubCell"/>
</dbReference>
<evidence type="ECO:0000256" key="4">
    <source>
        <dbReference type="ARBA" id="ARBA00022529"/>
    </source>
</evidence>
<keyword evidence="6 8" id="KW-0732">Signal</keyword>
<dbReference type="AlphaFoldDB" id="A0AAU9SYE3"/>
<dbReference type="EMBL" id="OU466862">
    <property type="protein sequence ID" value="CAH2072375.1"/>
    <property type="molecule type" value="Genomic_DNA"/>
</dbReference>
<feature type="signal peptide" evidence="8">
    <location>
        <begin position="1"/>
        <end position="24"/>
    </location>
</feature>
<keyword evidence="5" id="KW-0295">Fungicide</keyword>
<evidence type="ECO:0000313" key="10">
    <source>
        <dbReference type="Proteomes" id="UP000836841"/>
    </source>
</evidence>
<dbReference type="PANTHER" id="PTHR34453:SF6">
    <property type="entry name" value="DEFENSIN-LIKE PROTEIN 23-RELATED"/>
    <property type="match status" value="1"/>
</dbReference>
<protein>
    <submittedName>
        <fullName evidence="9">Uncharacterized protein</fullName>
    </submittedName>
</protein>
<evidence type="ECO:0000256" key="2">
    <source>
        <dbReference type="ARBA" id="ARBA00006722"/>
    </source>
</evidence>
<evidence type="ECO:0000313" key="9">
    <source>
        <dbReference type="EMBL" id="CAH2072375.1"/>
    </source>
</evidence>
<accession>A0AAU9SYE3</accession>
<proteinExistence type="inferred from homology"/>
<organism evidence="9 10">
    <name type="scientific">Thlaspi arvense</name>
    <name type="common">Field penny-cress</name>
    <dbReference type="NCBI Taxonomy" id="13288"/>
    <lineage>
        <taxon>Eukaryota</taxon>
        <taxon>Viridiplantae</taxon>
        <taxon>Streptophyta</taxon>
        <taxon>Embryophyta</taxon>
        <taxon>Tracheophyta</taxon>
        <taxon>Spermatophyta</taxon>
        <taxon>Magnoliopsida</taxon>
        <taxon>eudicotyledons</taxon>
        <taxon>Gunneridae</taxon>
        <taxon>Pentapetalae</taxon>
        <taxon>rosids</taxon>
        <taxon>malvids</taxon>
        <taxon>Brassicales</taxon>
        <taxon>Brassicaceae</taxon>
        <taxon>Thlaspideae</taxon>
        <taxon>Thlaspi</taxon>
    </lineage>
</organism>
<evidence type="ECO:0000256" key="6">
    <source>
        <dbReference type="ARBA" id="ARBA00022729"/>
    </source>
</evidence>
<comment type="similarity">
    <text evidence="2">Belongs to the DEFL family.</text>
</comment>
<comment type="subcellular location">
    <subcellularLocation>
        <location evidence="1">Secreted</location>
    </subcellularLocation>
</comment>
<dbReference type="GO" id="GO:0050832">
    <property type="term" value="P:defense response to fungus"/>
    <property type="evidence" value="ECO:0007669"/>
    <property type="project" value="UniProtKB-KW"/>
</dbReference>
<dbReference type="PANTHER" id="PTHR34453">
    <property type="entry name" value="DEFENSIN-LIKE (DEFL) FAMILY PROTEIN-RELATED"/>
    <property type="match status" value="1"/>
</dbReference>
<keyword evidence="10" id="KW-1185">Reference proteome</keyword>
<keyword evidence="4" id="KW-0929">Antimicrobial</keyword>
<name>A0AAU9SYE3_THLAR</name>
<evidence type="ECO:0000256" key="8">
    <source>
        <dbReference type="SAM" id="SignalP"/>
    </source>
</evidence>